<dbReference type="AlphaFoldDB" id="A0A821WFM5"/>
<evidence type="ECO:0000313" key="1">
    <source>
        <dbReference type="EMBL" id="CAF4924015.1"/>
    </source>
</evidence>
<comment type="caution">
    <text evidence="1">The sequence shown here is derived from an EMBL/GenBank/DDBJ whole genome shotgun (WGS) entry which is preliminary data.</text>
</comment>
<evidence type="ECO:0000313" key="2">
    <source>
        <dbReference type="Proteomes" id="UP000663880"/>
    </source>
</evidence>
<organism evidence="1 2">
    <name type="scientific">Pieris macdunnoughi</name>
    <dbReference type="NCBI Taxonomy" id="345717"/>
    <lineage>
        <taxon>Eukaryota</taxon>
        <taxon>Metazoa</taxon>
        <taxon>Ecdysozoa</taxon>
        <taxon>Arthropoda</taxon>
        <taxon>Hexapoda</taxon>
        <taxon>Insecta</taxon>
        <taxon>Pterygota</taxon>
        <taxon>Neoptera</taxon>
        <taxon>Endopterygota</taxon>
        <taxon>Lepidoptera</taxon>
        <taxon>Glossata</taxon>
        <taxon>Ditrysia</taxon>
        <taxon>Papilionoidea</taxon>
        <taxon>Pieridae</taxon>
        <taxon>Pierinae</taxon>
        <taxon>Pieris</taxon>
    </lineage>
</organism>
<gene>
    <name evidence="1" type="ORF">PMACD_LOCUS13291</name>
</gene>
<name>A0A821WFM5_9NEOP</name>
<dbReference type="EMBL" id="CAJOBZ010000061">
    <property type="protein sequence ID" value="CAF4924015.1"/>
    <property type="molecule type" value="Genomic_DNA"/>
</dbReference>
<reference evidence="1" key="1">
    <citation type="submission" date="2021-02" db="EMBL/GenBank/DDBJ databases">
        <authorList>
            <person name="Steward A R."/>
        </authorList>
    </citation>
    <scope>NUCLEOTIDE SEQUENCE</scope>
</reference>
<dbReference type="Proteomes" id="UP000663880">
    <property type="component" value="Unassembled WGS sequence"/>
</dbReference>
<proteinExistence type="predicted"/>
<accession>A0A821WFM5</accession>
<dbReference type="OrthoDB" id="7391208at2759"/>
<protein>
    <submittedName>
        <fullName evidence="1">Uncharacterized protein</fullName>
    </submittedName>
</protein>
<keyword evidence="2" id="KW-1185">Reference proteome</keyword>
<sequence length="95" mass="10703">MTQLLEPSITVGTLVWLLSSVDPDMLDQLVVGAEGLETLLALDVGFSSRFLSWLLIREMENVRLSPITLSTLFRWIFRVPEECESDPKGLFDASF</sequence>